<dbReference type="OrthoDB" id="9800558at2"/>
<dbReference type="Gene3D" id="3.30.70.20">
    <property type="match status" value="1"/>
</dbReference>
<dbReference type="Proteomes" id="UP000006793">
    <property type="component" value="Chromosome"/>
</dbReference>
<dbReference type="InterPro" id="IPR017900">
    <property type="entry name" value="4Fe4S_Fe_S_CS"/>
</dbReference>
<dbReference type="PANTHER" id="PTHR11493:SF54">
    <property type="entry name" value="ANAEROBIC SULFITE REDUCTASE SUBUNIT C"/>
    <property type="match status" value="1"/>
</dbReference>
<name>F8A9S4_THEID</name>
<dbReference type="SUPFAM" id="SSF56014">
    <property type="entry name" value="Nitrite and sulphite reductase 4Fe-4S domain-like"/>
    <property type="match status" value="1"/>
</dbReference>
<dbReference type="GO" id="GO:0020037">
    <property type="term" value="F:heme binding"/>
    <property type="evidence" value="ECO:0007669"/>
    <property type="project" value="InterPro"/>
</dbReference>
<dbReference type="AlphaFoldDB" id="F8A9S4"/>
<dbReference type="PaxDb" id="667014-Thein_2043"/>
<sequence length="264" mass="29406">MMWEPEAEALLKRVPFFVRKKVKKKVEEFARERGEATVSNEVMLAAREALRDKASQAEKAFSVEGCFGLSSCPNAVTSSEELLNRLEKILEEKNLTSFLKQKIKGPLKHHHQFRVSLAECPNACSQVQIKDFALIGQAILGLSPENCNFCGECEVICEERAIKVSASGPEIDDEKCLNCGACARVCETGAIFVKEKGYRLLIGGKLGRHPQLAQEIKAFASEKEALEIFSKVLDFYQRHCKEGERLGAIIARLGFTQARKEILG</sequence>
<feature type="domain" description="4Fe-4S ferredoxin-type" evidence="5">
    <location>
        <begin position="167"/>
        <end position="196"/>
    </location>
</feature>
<dbReference type="eggNOG" id="COG2221">
    <property type="taxonomic scope" value="Bacteria"/>
</dbReference>
<dbReference type="STRING" id="667014.Thein_2043"/>
<reference evidence="7" key="1">
    <citation type="submission" date="2011-04" db="EMBL/GenBank/DDBJ databases">
        <title>The complete genome of Thermodesulfatator indicus DSM 15286.</title>
        <authorList>
            <person name="Lucas S."/>
            <person name="Copeland A."/>
            <person name="Lapidus A."/>
            <person name="Bruce D."/>
            <person name="Goodwin L."/>
            <person name="Pitluck S."/>
            <person name="Peters L."/>
            <person name="Kyrpides N."/>
            <person name="Mavromatis K."/>
            <person name="Pagani I."/>
            <person name="Ivanova N."/>
            <person name="Saunders L."/>
            <person name="Detter J.C."/>
            <person name="Tapia R."/>
            <person name="Han C."/>
            <person name="Land M."/>
            <person name="Hauser L."/>
            <person name="Markowitz V."/>
            <person name="Cheng J.-F."/>
            <person name="Hugenholtz P."/>
            <person name="Woyke T."/>
            <person name="Wu D."/>
            <person name="Spring S."/>
            <person name="Schroeder M."/>
            <person name="Brambilla E."/>
            <person name="Klenk H.-P."/>
            <person name="Eisen J.A."/>
        </authorList>
    </citation>
    <scope>NUCLEOTIDE SEQUENCE [LARGE SCALE GENOMIC DNA]</scope>
    <source>
        <strain evidence="7">DSM 15286 / JCM 11887 / CIR29812</strain>
    </source>
</reference>
<dbReference type="Gene3D" id="1.10.8.550">
    <property type="entry name" value="Proto-chlorophyllide reductase 57 kD subunit B"/>
    <property type="match status" value="1"/>
</dbReference>
<dbReference type="Gene3D" id="3.30.413.10">
    <property type="entry name" value="Sulfite Reductase Hemoprotein, domain 1"/>
    <property type="match status" value="1"/>
</dbReference>
<dbReference type="EMBL" id="CP002683">
    <property type="protein sequence ID" value="AEH45893.1"/>
    <property type="molecule type" value="Genomic_DNA"/>
</dbReference>
<feature type="domain" description="4Fe-4S ferredoxin-type" evidence="5">
    <location>
        <begin position="138"/>
        <end position="165"/>
    </location>
</feature>
<evidence type="ECO:0000313" key="6">
    <source>
        <dbReference type="EMBL" id="AEH45893.1"/>
    </source>
</evidence>
<dbReference type="Pfam" id="PF08369">
    <property type="entry name" value="PCP_red"/>
    <property type="match status" value="1"/>
</dbReference>
<accession>F8A9S4</accession>
<evidence type="ECO:0000256" key="2">
    <source>
        <dbReference type="ARBA" id="ARBA00022723"/>
    </source>
</evidence>
<gene>
    <name evidence="6" type="ordered locus">Thein_2043</name>
</gene>
<protein>
    <submittedName>
        <fullName evidence="6">Proto-chlorophyllide reductase 57 kD subunit</fullName>
    </submittedName>
</protein>
<reference evidence="6 7" key="2">
    <citation type="journal article" date="2012" name="Stand. Genomic Sci.">
        <title>Complete genome sequence of the thermophilic sulfate-reducing ocean bacterium Thermodesulfatator indicus type strain (CIR29812(T)).</title>
        <authorList>
            <person name="Anderson I."/>
            <person name="Saunders E."/>
            <person name="Lapidus A."/>
            <person name="Nolan M."/>
            <person name="Lucas S."/>
            <person name="Tice H."/>
            <person name="Del Rio T.G."/>
            <person name="Cheng J.F."/>
            <person name="Han C."/>
            <person name="Tapia R."/>
            <person name="Goodwin L.A."/>
            <person name="Pitluck S."/>
            <person name="Liolios K."/>
            <person name="Mavromatis K."/>
            <person name="Pagani I."/>
            <person name="Ivanova N."/>
            <person name="Mikhailova N."/>
            <person name="Pati A."/>
            <person name="Chen A."/>
            <person name="Palaniappan K."/>
            <person name="Land M."/>
            <person name="Hauser L."/>
            <person name="Jeffries C.D."/>
            <person name="Chang Y.J."/>
            <person name="Brambilla E.M."/>
            <person name="Rohde M."/>
            <person name="Spring S."/>
            <person name="Goker M."/>
            <person name="Detter J.C."/>
            <person name="Woyke T."/>
            <person name="Bristow J."/>
            <person name="Eisen J.A."/>
            <person name="Markowitz V."/>
            <person name="Hugenholtz P."/>
            <person name="Kyrpides N.C."/>
            <person name="Klenk H.P."/>
        </authorList>
    </citation>
    <scope>NUCLEOTIDE SEQUENCE [LARGE SCALE GENOMIC DNA]</scope>
    <source>
        <strain evidence="7">DSM 15286 / JCM 11887 / CIR29812</strain>
    </source>
</reference>
<dbReference type="PATRIC" id="fig|667014.3.peg.2101"/>
<organism evidence="6 7">
    <name type="scientific">Thermodesulfatator indicus (strain DSM 15286 / JCM 11887 / CIR29812)</name>
    <dbReference type="NCBI Taxonomy" id="667014"/>
    <lineage>
        <taxon>Bacteria</taxon>
        <taxon>Pseudomonadati</taxon>
        <taxon>Thermodesulfobacteriota</taxon>
        <taxon>Thermodesulfobacteria</taxon>
        <taxon>Thermodesulfobacteriales</taxon>
        <taxon>Thermodesulfatatoraceae</taxon>
        <taxon>Thermodesulfatator</taxon>
    </lineage>
</organism>
<dbReference type="InterPro" id="IPR017896">
    <property type="entry name" value="4Fe4S_Fe-S-bd"/>
</dbReference>
<dbReference type="InterPro" id="IPR006067">
    <property type="entry name" value="NO2/SO3_Rdtase_4Fe4S_dom"/>
</dbReference>
<dbReference type="GO" id="GO:0046872">
    <property type="term" value="F:metal ion binding"/>
    <property type="evidence" value="ECO:0007669"/>
    <property type="project" value="UniProtKB-KW"/>
</dbReference>
<dbReference type="GO" id="GO:0051539">
    <property type="term" value="F:4 iron, 4 sulfur cluster binding"/>
    <property type="evidence" value="ECO:0007669"/>
    <property type="project" value="UniProtKB-KW"/>
</dbReference>
<dbReference type="PANTHER" id="PTHR11493">
    <property type="entry name" value="SULFITE REDUCTASE [NADPH] SUBUNIT BETA-RELATED"/>
    <property type="match status" value="1"/>
</dbReference>
<dbReference type="RefSeq" id="WP_013908632.1">
    <property type="nucleotide sequence ID" value="NC_015681.1"/>
</dbReference>
<keyword evidence="4" id="KW-0411">Iron-sulfur</keyword>
<keyword evidence="3" id="KW-0408">Iron</keyword>
<dbReference type="SUPFAM" id="SSF54862">
    <property type="entry name" value="4Fe-4S ferredoxins"/>
    <property type="match status" value="1"/>
</dbReference>
<dbReference type="InParanoid" id="F8A9S4"/>
<evidence type="ECO:0000256" key="3">
    <source>
        <dbReference type="ARBA" id="ARBA00023004"/>
    </source>
</evidence>
<dbReference type="InterPro" id="IPR042298">
    <property type="entry name" value="P-CP_red_C"/>
</dbReference>
<dbReference type="InterPro" id="IPR013580">
    <property type="entry name" value="LI-POR_suB-like_C"/>
</dbReference>
<dbReference type="HOGENOM" id="CLU_072599_2_0_0"/>
<dbReference type="Pfam" id="PF00037">
    <property type="entry name" value="Fer4"/>
    <property type="match status" value="1"/>
</dbReference>
<evidence type="ECO:0000256" key="1">
    <source>
        <dbReference type="ARBA" id="ARBA00022485"/>
    </source>
</evidence>
<keyword evidence="1" id="KW-0004">4Fe-4S</keyword>
<dbReference type="GO" id="GO:0015995">
    <property type="term" value="P:chlorophyll biosynthetic process"/>
    <property type="evidence" value="ECO:0007669"/>
    <property type="project" value="InterPro"/>
</dbReference>
<evidence type="ECO:0000259" key="5">
    <source>
        <dbReference type="PROSITE" id="PS51379"/>
    </source>
</evidence>
<dbReference type="GO" id="GO:0015979">
    <property type="term" value="P:photosynthesis"/>
    <property type="evidence" value="ECO:0007669"/>
    <property type="project" value="InterPro"/>
</dbReference>
<dbReference type="GO" id="GO:0016491">
    <property type="term" value="F:oxidoreductase activity"/>
    <property type="evidence" value="ECO:0007669"/>
    <property type="project" value="InterPro"/>
</dbReference>
<keyword evidence="2" id="KW-0479">Metal-binding</keyword>
<dbReference type="KEGG" id="tid:Thein_2043"/>
<dbReference type="InterPro" id="IPR045854">
    <property type="entry name" value="NO2/SO3_Rdtase_4Fe4S_sf"/>
</dbReference>
<dbReference type="PROSITE" id="PS51379">
    <property type="entry name" value="4FE4S_FER_2"/>
    <property type="match status" value="2"/>
</dbReference>
<dbReference type="PROSITE" id="PS00198">
    <property type="entry name" value="4FE4S_FER_1"/>
    <property type="match status" value="1"/>
</dbReference>
<dbReference type="InterPro" id="IPR045169">
    <property type="entry name" value="NO2/SO3_Rdtase_4Fe4S_prot"/>
</dbReference>
<proteinExistence type="predicted"/>
<evidence type="ECO:0000313" key="7">
    <source>
        <dbReference type="Proteomes" id="UP000006793"/>
    </source>
</evidence>
<keyword evidence="7" id="KW-1185">Reference proteome</keyword>
<evidence type="ECO:0000256" key="4">
    <source>
        <dbReference type="ARBA" id="ARBA00023014"/>
    </source>
</evidence>
<dbReference type="Pfam" id="PF01077">
    <property type="entry name" value="NIR_SIR"/>
    <property type="match status" value="1"/>
</dbReference>